<dbReference type="EMBL" id="CZDF01000148">
    <property type="protein sequence ID" value="CUR32201.1"/>
    <property type="molecule type" value="Genomic_DNA"/>
</dbReference>
<dbReference type="Proteomes" id="UP000184315">
    <property type="component" value="Unassembled WGS sequence"/>
</dbReference>
<organism evidence="1 2">
    <name type="scientific">Planktothrix tepida PCC 9214</name>
    <dbReference type="NCBI Taxonomy" id="671072"/>
    <lineage>
        <taxon>Bacteria</taxon>
        <taxon>Bacillati</taxon>
        <taxon>Cyanobacteriota</taxon>
        <taxon>Cyanophyceae</taxon>
        <taxon>Oscillatoriophycideae</taxon>
        <taxon>Oscillatoriales</taxon>
        <taxon>Microcoleaceae</taxon>
        <taxon>Planktothrix</taxon>
    </lineage>
</organism>
<proteinExistence type="predicted"/>
<keyword evidence="2" id="KW-1185">Reference proteome</keyword>
<dbReference type="AlphaFoldDB" id="A0A1J1LKR8"/>
<sequence>MYKQLELFDLRPYTCKESATKTYPVQPMEEIYQCCEYQQLELDLFPPQC</sequence>
<gene>
    <name evidence="1" type="ORF">PL9214430173</name>
</gene>
<protein>
    <submittedName>
        <fullName evidence="1">Uncharacterized protein</fullName>
    </submittedName>
</protein>
<name>A0A1J1LKR8_9CYAN</name>
<accession>A0A1J1LKR8</accession>
<evidence type="ECO:0000313" key="1">
    <source>
        <dbReference type="EMBL" id="CUR32201.1"/>
    </source>
</evidence>
<evidence type="ECO:0000313" key="2">
    <source>
        <dbReference type="Proteomes" id="UP000184315"/>
    </source>
</evidence>
<reference evidence="2" key="1">
    <citation type="submission" date="2015-10" db="EMBL/GenBank/DDBJ databases">
        <authorList>
            <person name="Regsiter A."/>
            <person name="william w."/>
        </authorList>
    </citation>
    <scope>NUCLEOTIDE SEQUENCE [LARGE SCALE GENOMIC DNA]</scope>
</reference>